<dbReference type="EMBL" id="JACXIZ010000041">
    <property type="protein sequence ID" value="MBD2847609.1"/>
    <property type="molecule type" value="Genomic_DNA"/>
</dbReference>
<dbReference type="AlphaFoldDB" id="A0A927BY35"/>
<keyword evidence="2" id="KW-1185">Reference proteome</keyword>
<dbReference type="InterPro" id="IPR012685">
    <property type="entry name" value="CHP02304_F390_synth-rel"/>
</dbReference>
<dbReference type="PANTHER" id="PTHR36932">
    <property type="entry name" value="CAPSULAR POLYSACCHARIDE BIOSYNTHESIS PROTEIN"/>
    <property type="match status" value="1"/>
</dbReference>
<protein>
    <submittedName>
        <fullName evidence="1">Adenylate cyclase</fullName>
    </submittedName>
</protein>
<sequence length="442" mass="50123">MIDQAAAFLLRYARSRRPRRWRDRAHLEAWQERRIRRHVAQVRRRSPYYRELWDGIPDERWREFPQIDKSAMMANFERLNTAGIDREEAFAVAARSEHTRDFRPTIDGVTVGLSSGTSGHRGLFLVGPREQAAWAGAMLGRMLPGGLLRRCRIALFLRADSNLYESVGRGRLAFGFYDLLVPMEAHLERLERERPDCLVAPPSVLLRLARAAERGALRWRPRRLISAAEVLDPRDGERIEGAFGQVVHQIYQCTEGFLGCTCAHGTLHLNEDLVAIEREYVAGRPDTFVPVVTDFSRTTQPIIRYRLNDLLTLRREPCPCGSPFTALARIEGRCDDVFCAEPLAGGGTGPLIAVYPDFVTRAILAASPAIEQYRAIQIDAETWTIELDVAPAQRRSAEAGVQRELAALCRRLACRMPALQFAPYAAHHGPAKLRRVERRWQP</sequence>
<dbReference type="InterPro" id="IPR042099">
    <property type="entry name" value="ANL_N_sf"/>
</dbReference>
<dbReference type="SUPFAM" id="SSF56801">
    <property type="entry name" value="Acetyl-CoA synthetase-like"/>
    <property type="match status" value="1"/>
</dbReference>
<evidence type="ECO:0000313" key="2">
    <source>
        <dbReference type="Proteomes" id="UP000621560"/>
    </source>
</evidence>
<dbReference type="NCBIfam" id="TIGR02304">
    <property type="entry name" value="aden_form_hyp"/>
    <property type="match status" value="1"/>
</dbReference>
<proteinExistence type="predicted"/>
<gene>
    <name evidence="1" type="ORF">IDH44_20660</name>
</gene>
<name>A0A927BY35_9BACL</name>
<reference evidence="1" key="1">
    <citation type="submission" date="2020-09" db="EMBL/GenBank/DDBJ databases">
        <title>A novel bacterium of genus Paenibacillus, isolated from South China Sea.</title>
        <authorList>
            <person name="Huang H."/>
            <person name="Mo K."/>
            <person name="Hu Y."/>
        </authorList>
    </citation>
    <scope>NUCLEOTIDE SEQUENCE</scope>
    <source>
        <strain evidence="1">IB182496</strain>
    </source>
</reference>
<dbReference type="Gene3D" id="3.40.50.12780">
    <property type="entry name" value="N-terminal domain of ligase-like"/>
    <property type="match status" value="1"/>
</dbReference>
<accession>A0A927BY35</accession>
<organism evidence="1 2">
    <name type="scientific">Paenibacillus sabuli</name>
    <dbReference type="NCBI Taxonomy" id="2772509"/>
    <lineage>
        <taxon>Bacteria</taxon>
        <taxon>Bacillati</taxon>
        <taxon>Bacillota</taxon>
        <taxon>Bacilli</taxon>
        <taxon>Bacillales</taxon>
        <taxon>Paenibacillaceae</taxon>
        <taxon>Paenibacillus</taxon>
    </lineage>
</organism>
<dbReference type="RefSeq" id="WP_190920715.1">
    <property type="nucleotide sequence ID" value="NZ_JACXIZ010000041.1"/>
</dbReference>
<dbReference type="PANTHER" id="PTHR36932:SF1">
    <property type="entry name" value="CAPSULAR POLYSACCHARIDE BIOSYNTHESIS PROTEIN"/>
    <property type="match status" value="1"/>
</dbReference>
<dbReference type="Proteomes" id="UP000621560">
    <property type="component" value="Unassembled WGS sequence"/>
</dbReference>
<comment type="caution">
    <text evidence="1">The sequence shown here is derived from an EMBL/GenBank/DDBJ whole genome shotgun (WGS) entry which is preliminary data.</text>
</comment>
<evidence type="ECO:0000313" key="1">
    <source>
        <dbReference type="EMBL" id="MBD2847609.1"/>
    </source>
</evidence>
<dbReference type="InterPro" id="IPR053158">
    <property type="entry name" value="CapK_Type1_Caps_Biosynth"/>
</dbReference>